<protein>
    <submittedName>
        <fullName evidence="2">Nuclease associated modular domain 3</fullName>
    </submittedName>
</protein>
<dbReference type="InterPro" id="IPR003611">
    <property type="entry name" value="NUMOD3"/>
</dbReference>
<dbReference type="SMART" id="SM00496">
    <property type="entry name" value="IENR2"/>
    <property type="match status" value="2"/>
</dbReference>
<evidence type="ECO:0000313" key="2">
    <source>
        <dbReference type="EMBL" id="CAB4159384.1"/>
    </source>
</evidence>
<name>A0A6J5NVY3_9CAUD</name>
<sequence>MICENCGEHHSGEYASGRFCTPKCSYAFSTKAKRKEINEKVSHKLIGRKTSNETRNKLSKNNGSKREEVRLKIGKGVKQSFTSERRLELSEIMKNRIVTDETRNKLSLSSKRRCSTLEEKIRMREIGRSGGFGNKGYTSDGTYYQSNLEKSCFEYLEKSMISFIPHKNIPNSSKISDIYFPNLDLWIEIDGINREKRKKWLTKSYQYWLEKLEIYESQNLNYVIVYSLTDLINLIKNKNI</sequence>
<evidence type="ECO:0000259" key="1">
    <source>
        <dbReference type="SMART" id="SM00496"/>
    </source>
</evidence>
<feature type="domain" description="Nuclease associated modular" evidence="1">
    <location>
        <begin position="46"/>
        <end position="62"/>
    </location>
</feature>
<gene>
    <name evidence="2" type="ORF">UFOVP699_120</name>
</gene>
<organism evidence="2">
    <name type="scientific">uncultured Caudovirales phage</name>
    <dbReference type="NCBI Taxonomy" id="2100421"/>
    <lineage>
        <taxon>Viruses</taxon>
        <taxon>Duplodnaviria</taxon>
        <taxon>Heunggongvirae</taxon>
        <taxon>Uroviricota</taxon>
        <taxon>Caudoviricetes</taxon>
        <taxon>Peduoviridae</taxon>
        <taxon>Maltschvirus</taxon>
        <taxon>Maltschvirus maltsch</taxon>
    </lineage>
</organism>
<proteinExistence type="predicted"/>
<dbReference type="EMBL" id="LR796670">
    <property type="protein sequence ID" value="CAB4159384.1"/>
    <property type="molecule type" value="Genomic_DNA"/>
</dbReference>
<accession>A0A6J5NVY3</accession>
<dbReference type="GO" id="GO:0003677">
    <property type="term" value="F:DNA binding"/>
    <property type="evidence" value="ECO:0007669"/>
    <property type="project" value="InterPro"/>
</dbReference>
<reference evidence="2" key="1">
    <citation type="submission" date="2020-04" db="EMBL/GenBank/DDBJ databases">
        <authorList>
            <person name="Chiriac C."/>
            <person name="Salcher M."/>
            <person name="Ghai R."/>
            <person name="Kavagutti S V."/>
        </authorList>
    </citation>
    <scope>NUCLEOTIDE SEQUENCE</scope>
</reference>
<feature type="domain" description="Nuclease associated modular" evidence="1">
    <location>
        <begin position="94"/>
        <end position="110"/>
    </location>
</feature>